<proteinExistence type="predicted"/>
<sequence length="48" mass="5531">MSTLLELTTVTMGKHFLSLALDHGDAARRRRIDENNFDNFALRLGRQE</sequence>
<protein>
    <submittedName>
        <fullName evidence="1">Uncharacterized protein</fullName>
    </submittedName>
</protein>
<comment type="caution">
    <text evidence="1">The sequence shown here is derived from an EMBL/GenBank/DDBJ whole genome shotgun (WGS) entry which is preliminary data.</text>
</comment>
<name>A0ACC0RBR1_9HYPO</name>
<organism evidence="1 2">
    <name type="scientific">Fusarium keratoplasticum</name>
    <dbReference type="NCBI Taxonomy" id="1328300"/>
    <lineage>
        <taxon>Eukaryota</taxon>
        <taxon>Fungi</taxon>
        <taxon>Dikarya</taxon>
        <taxon>Ascomycota</taxon>
        <taxon>Pezizomycotina</taxon>
        <taxon>Sordariomycetes</taxon>
        <taxon>Hypocreomycetidae</taxon>
        <taxon>Hypocreales</taxon>
        <taxon>Nectriaceae</taxon>
        <taxon>Fusarium</taxon>
        <taxon>Fusarium solani species complex</taxon>
    </lineage>
</organism>
<keyword evidence="2" id="KW-1185">Reference proteome</keyword>
<evidence type="ECO:0000313" key="2">
    <source>
        <dbReference type="Proteomes" id="UP001065298"/>
    </source>
</evidence>
<dbReference type="Proteomes" id="UP001065298">
    <property type="component" value="Chromosome 1"/>
</dbReference>
<reference evidence="1" key="1">
    <citation type="submission" date="2022-06" db="EMBL/GenBank/DDBJ databases">
        <title>Fusarium solani species complex genomes reveal bases of compartmentalisation and animal pathogenesis.</title>
        <authorList>
            <person name="Tsai I.J."/>
        </authorList>
    </citation>
    <scope>NUCLEOTIDE SEQUENCE</scope>
    <source>
        <strain evidence="1">Fu6.1</strain>
    </source>
</reference>
<evidence type="ECO:0000313" key="1">
    <source>
        <dbReference type="EMBL" id="KAI8683649.1"/>
    </source>
</evidence>
<gene>
    <name evidence="1" type="ORF">NCS57_00029600</name>
</gene>
<accession>A0ACC0RBR1</accession>
<dbReference type="EMBL" id="CM046503">
    <property type="protein sequence ID" value="KAI8683649.1"/>
    <property type="molecule type" value="Genomic_DNA"/>
</dbReference>